<dbReference type="GO" id="GO:0009408">
    <property type="term" value="P:response to heat"/>
    <property type="evidence" value="ECO:0007669"/>
    <property type="project" value="InterPro"/>
</dbReference>
<dbReference type="CDD" id="cd10747">
    <property type="entry name" value="DnaJ_C"/>
    <property type="match status" value="1"/>
</dbReference>
<keyword evidence="5 8" id="KW-0143">Chaperone</keyword>
<accession>A0A1G2FQ79</accession>
<dbReference type="GO" id="GO:0042026">
    <property type="term" value="P:protein refolding"/>
    <property type="evidence" value="ECO:0007669"/>
    <property type="project" value="TreeGrafter"/>
</dbReference>
<feature type="binding site" evidence="8">
    <location>
        <position position="209"/>
    </location>
    <ligand>
        <name>Zn(2+)</name>
        <dbReference type="ChEBI" id="CHEBI:29105"/>
        <label>2</label>
    </ligand>
</feature>
<dbReference type="Pfam" id="PF00226">
    <property type="entry name" value="DnaJ"/>
    <property type="match status" value="1"/>
</dbReference>
<dbReference type="GO" id="GO:0005737">
    <property type="term" value="C:cytoplasm"/>
    <property type="evidence" value="ECO:0007669"/>
    <property type="project" value="UniProtKB-SubCell"/>
</dbReference>
<keyword evidence="1 8" id="KW-0479">Metal-binding</keyword>
<evidence type="ECO:0000256" key="5">
    <source>
        <dbReference type="ARBA" id="ARBA00023186"/>
    </source>
</evidence>
<evidence type="ECO:0000313" key="12">
    <source>
        <dbReference type="EMBL" id="OGZ40234.1"/>
    </source>
</evidence>
<evidence type="ECO:0000256" key="2">
    <source>
        <dbReference type="ARBA" id="ARBA00022737"/>
    </source>
</evidence>
<dbReference type="EMBL" id="MHNF01000037">
    <property type="protein sequence ID" value="OGZ40234.1"/>
    <property type="molecule type" value="Genomic_DNA"/>
</dbReference>
<comment type="cofactor">
    <cofactor evidence="8">
        <name>Zn(2+)</name>
        <dbReference type="ChEBI" id="CHEBI:29105"/>
    </cofactor>
    <text evidence="8">Binds 2 Zn(2+) ions per monomer.</text>
</comment>
<dbReference type="InterPro" id="IPR012724">
    <property type="entry name" value="DnaJ"/>
</dbReference>
<comment type="caution">
    <text evidence="8">Lacks conserved residue(s) required for the propagation of feature annotation.</text>
</comment>
<dbReference type="InterPro" id="IPR036869">
    <property type="entry name" value="J_dom_sf"/>
</dbReference>
<keyword evidence="8" id="KW-0963">Cytoplasm</keyword>
<dbReference type="InterPro" id="IPR001305">
    <property type="entry name" value="HSP_DnaJ_Cys-rich_dom"/>
</dbReference>
<comment type="domain">
    <text evidence="8">The J domain is necessary and sufficient to stimulate DnaK ATPase activity. Zinc center 1 plays an important role in the autonomous, DnaK-independent chaperone activity of DnaJ. Zinc center 2 is essential for interaction with DnaK and for DnaJ activity.</text>
</comment>
<feature type="domain" description="J" evidence="10">
    <location>
        <begin position="4"/>
        <end position="65"/>
    </location>
</feature>
<keyword evidence="2 8" id="KW-0677">Repeat</keyword>
<dbReference type="PROSITE" id="PS00636">
    <property type="entry name" value="DNAJ_1"/>
    <property type="match status" value="1"/>
</dbReference>
<reference evidence="12 13" key="1">
    <citation type="journal article" date="2016" name="Nat. Commun.">
        <title>Thousands of microbial genomes shed light on interconnected biogeochemical processes in an aquifer system.</title>
        <authorList>
            <person name="Anantharaman K."/>
            <person name="Brown C.T."/>
            <person name="Hug L.A."/>
            <person name="Sharon I."/>
            <person name="Castelle C.J."/>
            <person name="Probst A.J."/>
            <person name="Thomas B.C."/>
            <person name="Singh A."/>
            <person name="Wilkins M.J."/>
            <person name="Karaoz U."/>
            <person name="Brodie E.L."/>
            <person name="Williams K.H."/>
            <person name="Hubbard S.S."/>
            <person name="Banfield J.F."/>
        </authorList>
    </citation>
    <scope>NUCLEOTIDE SEQUENCE [LARGE SCALE GENOMIC DNA]</scope>
</reference>
<dbReference type="PRINTS" id="PR00625">
    <property type="entry name" value="JDOMAIN"/>
</dbReference>
<keyword evidence="3 8" id="KW-0863">Zinc-finger</keyword>
<proteinExistence type="inferred from homology"/>
<comment type="similarity">
    <text evidence="6 8">Belongs to the DnaJ family.</text>
</comment>
<evidence type="ECO:0000256" key="8">
    <source>
        <dbReference type="HAMAP-Rule" id="MF_01152"/>
    </source>
</evidence>
<sequence>MSKDYYKTLGVLKSASPDEIKRAYRRLAQEHHPDKGGNQEKFKEINEAYQVLSDPQKKGQYDQYGTTFERAQARGGAHGFEGFRDFSSFAEAFNFGQGNGNANGASGFEDIFEGIFGGHVHRASSRAQRGGGHRRGSDIGVDVEISLEDAFNGVEKEISLRRAVVCDKCSGGGAEPGSKIKTCPMCKGVGQIEQRTGNGFFSFSQVIVCPECHGRGKIPEKICSRCGSDGRVKEDKTLRIKIPAGISDGQVISLAGQGETGAHGAPAGDLYVTVHVKSDPRFTREGENLFYDLSISFTQAALGDKVEVSTLAGSVNLKIPEGIESGTNIRLEGKGMPRLQRKGVGDMIVKVRIKTPKRLSRKARELLEELRKEIEEQ</sequence>
<feature type="binding site" evidence="8">
    <location>
        <position position="223"/>
    </location>
    <ligand>
        <name>Zn(2+)</name>
        <dbReference type="ChEBI" id="CHEBI:29105"/>
        <label>1</label>
    </ligand>
</feature>
<feature type="domain" description="CR-type" evidence="11">
    <location>
        <begin position="153"/>
        <end position="235"/>
    </location>
</feature>
<dbReference type="Gene3D" id="2.60.260.20">
    <property type="entry name" value="Urease metallochaperone UreE, N-terminal domain"/>
    <property type="match status" value="2"/>
</dbReference>
<dbReference type="Gene3D" id="2.10.230.10">
    <property type="entry name" value="Heat shock protein DnaJ, cysteine-rich domain"/>
    <property type="match status" value="1"/>
</dbReference>
<protein>
    <recommendedName>
        <fullName evidence="7 8">Chaperone protein DnaJ</fullName>
    </recommendedName>
</protein>
<comment type="subunit">
    <text evidence="8">Homodimer.</text>
</comment>
<dbReference type="InterPro" id="IPR002939">
    <property type="entry name" value="DnaJ_C"/>
</dbReference>
<dbReference type="InterPro" id="IPR018253">
    <property type="entry name" value="DnaJ_domain_CS"/>
</dbReference>
<dbReference type="GO" id="GO:0006260">
    <property type="term" value="P:DNA replication"/>
    <property type="evidence" value="ECO:0007669"/>
    <property type="project" value="UniProtKB-KW"/>
</dbReference>
<organism evidence="12 13">
    <name type="scientific">Candidatus Portnoybacteria bacterium RIFCSPLOWO2_02_FULL_39_11</name>
    <dbReference type="NCBI Taxonomy" id="1802001"/>
    <lineage>
        <taxon>Bacteria</taxon>
        <taxon>Candidatus Portnoyibacteriota</taxon>
    </lineage>
</organism>
<dbReference type="CDD" id="cd06257">
    <property type="entry name" value="DnaJ"/>
    <property type="match status" value="1"/>
</dbReference>
<dbReference type="Pfam" id="PF00684">
    <property type="entry name" value="DnaJ_CXXCXGXG"/>
    <property type="match status" value="1"/>
</dbReference>
<dbReference type="Proteomes" id="UP000177126">
    <property type="component" value="Unassembled WGS sequence"/>
</dbReference>
<feature type="binding site" evidence="8">
    <location>
        <position position="186"/>
    </location>
    <ligand>
        <name>Zn(2+)</name>
        <dbReference type="ChEBI" id="CHEBI:29105"/>
        <label>2</label>
    </ligand>
</feature>
<dbReference type="GO" id="GO:0008270">
    <property type="term" value="F:zinc ion binding"/>
    <property type="evidence" value="ECO:0007669"/>
    <property type="project" value="UniProtKB-UniRule"/>
</dbReference>
<dbReference type="CDD" id="cd10719">
    <property type="entry name" value="DnaJ_zf"/>
    <property type="match status" value="1"/>
</dbReference>
<evidence type="ECO:0000256" key="4">
    <source>
        <dbReference type="ARBA" id="ARBA00022833"/>
    </source>
</evidence>
<dbReference type="SMART" id="SM00271">
    <property type="entry name" value="DnaJ"/>
    <property type="match status" value="1"/>
</dbReference>
<dbReference type="FunFam" id="2.10.230.10:FF:000002">
    <property type="entry name" value="Molecular chaperone DnaJ"/>
    <property type="match status" value="1"/>
</dbReference>
<feature type="binding site" evidence="8">
    <location>
        <position position="226"/>
    </location>
    <ligand>
        <name>Zn(2+)</name>
        <dbReference type="ChEBI" id="CHEBI:29105"/>
        <label>1</label>
    </ligand>
</feature>
<evidence type="ECO:0000313" key="13">
    <source>
        <dbReference type="Proteomes" id="UP000177126"/>
    </source>
</evidence>
<dbReference type="NCBIfam" id="TIGR02349">
    <property type="entry name" value="DnaJ_bact"/>
    <property type="match status" value="1"/>
</dbReference>
<dbReference type="InterPro" id="IPR036410">
    <property type="entry name" value="HSP_DnaJ_Cys-rich_dom_sf"/>
</dbReference>
<dbReference type="SUPFAM" id="SSF46565">
    <property type="entry name" value="Chaperone J-domain"/>
    <property type="match status" value="1"/>
</dbReference>
<comment type="function">
    <text evidence="8">Participates actively in the response to hyperosmotic and heat shock by preventing the aggregation of stress-denatured proteins and by disaggregating proteins, also in an autonomous, DnaK-independent fashion. Unfolded proteins bind initially to DnaJ; upon interaction with the DnaJ-bound protein, DnaK hydrolyzes its bound ATP, resulting in the formation of a stable complex. GrpE releases ADP from DnaK; ATP binding to DnaK triggers the release of the substrate protein, thus completing the reaction cycle. Several rounds of ATP-dependent interactions between DnaJ, DnaK and GrpE are required for fully efficient folding. Also involved, together with DnaK and GrpE, in the DNA replication of plasmids through activation of initiation proteins.</text>
</comment>
<evidence type="ECO:0000256" key="7">
    <source>
        <dbReference type="ARBA" id="ARBA00067609"/>
    </source>
</evidence>
<dbReference type="PANTHER" id="PTHR43096">
    <property type="entry name" value="DNAJ HOMOLOG 1, MITOCHONDRIAL-RELATED"/>
    <property type="match status" value="1"/>
</dbReference>
<dbReference type="GO" id="GO:0005524">
    <property type="term" value="F:ATP binding"/>
    <property type="evidence" value="ECO:0007669"/>
    <property type="project" value="InterPro"/>
</dbReference>
<evidence type="ECO:0000259" key="11">
    <source>
        <dbReference type="PROSITE" id="PS51188"/>
    </source>
</evidence>
<evidence type="ECO:0000256" key="6">
    <source>
        <dbReference type="ARBA" id="ARBA00061004"/>
    </source>
</evidence>
<comment type="subcellular location">
    <subcellularLocation>
        <location evidence="8">Cytoplasm</location>
    </subcellularLocation>
</comment>
<dbReference type="Pfam" id="PF01556">
    <property type="entry name" value="DnaJ_C"/>
    <property type="match status" value="1"/>
</dbReference>
<dbReference type="PANTHER" id="PTHR43096:SF52">
    <property type="entry name" value="DNAJ HOMOLOG 1, MITOCHONDRIAL-RELATED"/>
    <property type="match status" value="1"/>
</dbReference>
<feature type="binding site" evidence="8">
    <location>
        <position position="212"/>
    </location>
    <ligand>
        <name>Zn(2+)</name>
        <dbReference type="ChEBI" id="CHEBI:29105"/>
        <label>2</label>
    </ligand>
</feature>
<dbReference type="PROSITE" id="PS50076">
    <property type="entry name" value="DNAJ_2"/>
    <property type="match status" value="1"/>
</dbReference>
<evidence type="ECO:0000256" key="9">
    <source>
        <dbReference type="PROSITE-ProRule" id="PRU00546"/>
    </source>
</evidence>
<keyword evidence="4 8" id="KW-0862">Zinc</keyword>
<dbReference type="SUPFAM" id="SSF49493">
    <property type="entry name" value="HSP40/DnaJ peptide-binding domain"/>
    <property type="match status" value="2"/>
</dbReference>
<dbReference type="NCBIfam" id="NF008035">
    <property type="entry name" value="PRK10767.1"/>
    <property type="match status" value="1"/>
</dbReference>
<dbReference type="GO" id="GO:0051082">
    <property type="term" value="F:unfolded protein binding"/>
    <property type="evidence" value="ECO:0007669"/>
    <property type="project" value="UniProtKB-UniRule"/>
</dbReference>
<evidence type="ECO:0000256" key="3">
    <source>
        <dbReference type="ARBA" id="ARBA00022771"/>
    </source>
</evidence>
<dbReference type="SUPFAM" id="SSF57938">
    <property type="entry name" value="DnaJ/Hsp40 cysteine-rich domain"/>
    <property type="match status" value="1"/>
</dbReference>
<dbReference type="FunFam" id="2.60.260.20:FF:000005">
    <property type="entry name" value="Chaperone protein dnaJ 1, mitochondrial"/>
    <property type="match status" value="1"/>
</dbReference>
<gene>
    <name evidence="8" type="primary">dnaJ</name>
    <name evidence="12" type="ORF">A3B04_01160</name>
</gene>
<dbReference type="InterPro" id="IPR008971">
    <property type="entry name" value="HSP40/DnaJ_pept-bd"/>
</dbReference>
<dbReference type="PROSITE" id="PS51188">
    <property type="entry name" value="ZF_CR"/>
    <property type="match status" value="1"/>
</dbReference>
<keyword evidence="8" id="KW-0235">DNA replication</keyword>
<feature type="binding site" evidence="8">
    <location>
        <position position="169"/>
    </location>
    <ligand>
        <name>Zn(2+)</name>
        <dbReference type="ChEBI" id="CHEBI:29105"/>
        <label>1</label>
    </ligand>
</feature>
<evidence type="ECO:0000256" key="1">
    <source>
        <dbReference type="ARBA" id="ARBA00022723"/>
    </source>
</evidence>
<keyword evidence="8" id="KW-0346">Stress response</keyword>
<feature type="binding site" evidence="8">
    <location>
        <position position="166"/>
    </location>
    <ligand>
        <name>Zn(2+)</name>
        <dbReference type="ChEBI" id="CHEBI:29105"/>
        <label>1</label>
    </ligand>
</feature>
<name>A0A1G2FQ79_9BACT</name>
<dbReference type="GO" id="GO:0031072">
    <property type="term" value="F:heat shock protein binding"/>
    <property type="evidence" value="ECO:0007669"/>
    <property type="project" value="InterPro"/>
</dbReference>
<dbReference type="InterPro" id="IPR001623">
    <property type="entry name" value="DnaJ_domain"/>
</dbReference>
<comment type="caution">
    <text evidence="12">The sequence shown here is derived from an EMBL/GenBank/DDBJ whole genome shotgun (WGS) entry which is preliminary data.</text>
</comment>
<dbReference type="HAMAP" id="MF_01152">
    <property type="entry name" value="DnaJ"/>
    <property type="match status" value="1"/>
</dbReference>
<feature type="binding site" evidence="8">
    <location>
        <position position="183"/>
    </location>
    <ligand>
        <name>Zn(2+)</name>
        <dbReference type="ChEBI" id="CHEBI:29105"/>
        <label>2</label>
    </ligand>
</feature>
<feature type="zinc finger region" description="CR-type" evidence="9">
    <location>
        <begin position="153"/>
        <end position="235"/>
    </location>
</feature>
<evidence type="ECO:0000259" key="10">
    <source>
        <dbReference type="PROSITE" id="PS50076"/>
    </source>
</evidence>
<dbReference type="Gene3D" id="1.10.287.110">
    <property type="entry name" value="DnaJ domain"/>
    <property type="match status" value="1"/>
</dbReference>
<dbReference type="AlphaFoldDB" id="A0A1G2FQ79"/>